<dbReference type="InterPro" id="IPR002508">
    <property type="entry name" value="MurNAc-LAA_cat"/>
</dbReference>
<dbReference type="GO" id="GO:0030288">
    <property type="term" value="C:outer membrane-bounded periplasmic space"/>
    <property type="evidence" value="ECO:0007669"/>
    <property type="project" value="TreeGrafter"/>
</dbReference>
<evidence type="ECO:0000259" key="4">
    <source>
        <dbReference type="SMART" id="SM00646"/>
    </source>
</evidence>
<feature type="region of interest" description="Disordered" evidence="2">
    <location>
        <begin position="262"/>
        <end position="282"/>
    </location>
</feature>
<dbReference type="CDD" id="cd02696">
    <property type="entry name" value="MurNAc-LAA"/>
    <property type="match status" value="1"/>
</dbReference>
<accession>A0AAN2C9D1</accession>
<keyword evidence="1" id="KW-0378">Hydrolase</keyword>
<feature type="chain" id="PRO_5043053578" description="MurNAc-LAA domain-containing protein" evidence="3">
    <location>
        <begin position="32"/>
        <end position="646"/>
    </location>
</feature>
<feature type="signal peptide" evidence="3">
    <location>
        <begin position="1"/>
        <end position="31"/>
    </location>
</feature>
<dbReference type="SUPFAM" id="SSF53187">
    <property type="entry name" value="Zn-dependent exopeptidases"/>
    <property type="match status" value="1"/>
</dbReference>
<dbReference type="SMART" id="SM00646">
    <property type="entry name" value="Ami_3"/>
    <property type="match status" value="1"/>
</dbReference>
<dbReference type="AlphaFoldDB" id="A0AAN2C9D1"/>
<dbReference type="PROSITE" id="PS51257">
    <property type="entry name" value="PROKAR_LIPOPROTEIN"/>
    <property type="match status" value="1"/>
</dbReference>
<evidence type="ECO:0000256" key="1">
    <source>
        <dbReference type="ARBA" id="ARBA00022801"/>
    </source>
</evidence>
<dbReference type="Pfam" id="PF01520">
    <property type="entry name" value="Amidase_3"/>
    <property type="match status" value="1"/>
</dbReference>
<gene>
    <name evidence="5" type="ORF">WPS_11390</name>
</gene>
<evidence type="ECO:0000256" key="2">
    <source>
        <dbReference type="SAM" id="MobiDB-lite"/>
    </source>
</evidence>
<feature type="region of interest" description="Disordered" evidence="2">
    <location>
        <begin position="405"/>
        <end position="430"/>
    </location>
</feature>
<protein>
    <recommendedName>
        <fullName evidence="4">MurNAc-LAA domain-containing protein</fullName>
    </recommendedName>
</protein>
<dbReference type="EMBL" id="AP025523">
    <property type="protein sequence ID" value="BDE05863.1"/>
    <property type="molecule type" value="Genomic_DNA"/>
</dbReference>
<dbReference type="GO" id="GO:0009253">
    <property type="term" value="P:peptidoglycan catabolic process"/>
    <property type="evidence" value="ECO:0007669"/>
    <property type="project" value="InterPro"/>
</dbReference>
<keyword evidence="3" id="KW-0732">Signal</keyword>
<proteinExistence type="predicted"/>
<dbReference type="InterPro" id="IPR050695">
    <property type="entry name" value="N-acetylmuramoyl_amidase_3"/>
</dbReference>
<name>A0AAN2C9D1_UNVUL</name>
<dbReference type="SUPFAM" id="SSF55383">
    <property type="entry name" value="Copper amine oxidase, domain N"/>
    <property type="match status" value="1"/>
</dbReference>
<feature type="compositionally biased region" description="Pro residues" evidence="2">
    <location>
        <begin position="263"/>
        <end position="282"/>
    </location>
</feature>
<dbReference type="Pfam" id="PF11741">
    <property type="entry name" value="AMIN"/>
    <property type="match status" value="1"/>
</dbReference>
<dbReference type="PANTHER" id="PTHR30404">
    <property type="entry name" value="N-ACETYLMURAMOYL-L-ALANINE AMIDASE"/>
    <property type="match status" value="1"/>
</dbReference>
<dbReference type="Gene3D" id="2.60.40.3500">
    <property type="match status" value="1"/>
</dbReference>
<keyword evidence="6" id="KW-1185">Reference proteome</keyword>
<evidence type="ECO:0000313" key="6">
    <source>
        <dbReference type="Proteomes" id="UP001317532"/>
    </source>
</evidence>
<evidence type="ECO:0000256" key="3">
    <source>
        <dbReference type="SAM" id="SignalP"/>
    </source>
</evidence>
<feature type="compositionally biased region" description="Low complexity" evidence="2">
    <location>
        <begin position="418"/>
        <end position="430"/>
    </location>
</feature>
<organism evidence="5 6">
    <name type="scientific">Vulcanimicrobium alpinum</name>
    <dbReference type="NCBI Taxonomy" id="3016050"/>
    <lineage>
        <taxon>Bacteria</taxon>
        <taxon>Bacillati</taxon>
        <taxon>Vulcanimicrobiota</taxon>
        <taxon>Vulcanimicrobiia</taxon>
        <taxon>Vulcanimicrobiales</taxon>
        <taxon>Vulcanimicrobiaceae</taxon>
        <taxon>Vulcanimicrobium</taxon>
    </lineage>
</organism>
<feature type="domain" description="MurNAc-LAA" evidence="4">
    <location>
        <begin position="523"/>
        <end position="631"/>
    </location>
</feature>
<evidence type="ECO:0000313" key="5">
    <source>
        <dbReference type="EMBL" id="BDE05863.1"/>
    </source>
</evidence>
<dbReference type="InterPro" id="IPR021731">
    <property type="entry name" value="AMIN_dom"/>
</dbReference>
<dbReference type="KEGG" id="vab:WPS_11390"/>
<reference evidence="5 6" key="1">
    <citation type="journal article" date="2022" name="ISME Commun">
        <title>Vulcanimicrobium alpinus gen. nov. sp. nov., the first cultivated representative of the candidate phylum 'Eremiobacterota', is a metabolically versatile aerobic anoxygenic phototroph.</title>
        <authorList>
            <person name="Yabe S."/>
            <person name="Muto K."/>
            <person name="Abe K."/>
            <person name="Yokota A."/>
            <person name="Staudigel H."/>
            <person name="Tebo B.M."/>
        </authorList>
    </citation>
    <scope>NUCLEOTIDE SEQUENCE [LARGE SCALE GENOMIC DNA]</scope>
    <source>
        <strain evidence="5 6">WC8-2</strain>
    </source>
</reference>
<dbReference type="Proteomes" id="UP001317532">
    <property type="component" value="Chromosome"/>
</dbReference>
<sequence>MARSRDRRSSLPVFAALLLAAFAACALPARAQERAPLLWFQGTRLIFEHAVAQNGDLAVAARDPGTVRFLERLGAHVSYQPQQRYVVVTAQDRRTIVFTLGDPSYLIAGVRARAPFAPFDDNGDAVLPFYALARALYVEPVADAGGETVLQPRIGALDVRSDGGRTIVTVRGAMPLLATTNADTPDRVQISFTGQGASVAPSRGGPGSQLAGIDVAVNGSPRVPTTTLTLSGAPGTTHRVVPGASPTTYAVVFEGGAVAQNPAVPPPPFPGPADSPPPTPQPGPTIVAPIVAGRATVTDLTIGPGSDDTLAVRVALSGAVRYEWHRLLDHRWYVDLANTTLSGPGRDERPSFGSVQSVRVRQIGTTDAPAVRIAFTMTGDQRVDVQPSDNGLAIAVANAPSPDLARTGVGATGGPPVAQSAATPDPASSDAPWKFAPGNGSRIIVLDPGHGGSDTGTAHNNLVEKDLTLDIARRLRALLTAQGWTVRMTRDSDIDPVSQDNLSKMRADGLANPDDRAYLQTRCDTANNVNARLFISIHINSAPFAGAKGTTFYWYKPQDAAFAQALERSVIPLAGTQDDGTRHENFYVVRHTTMPSVLIETAFVTNPDDVALLRSPSFLQNVAQGIANGVKAYAGAPGAQPLSLRQ</sequence>
<dbReference type="Gene3D" id="3.40.630.40">
    <property type="entry name" value="Zn-dependent exopeptidases"/>
    <property type="match status" value="1"/>
</dbReference>
<dbReference type="RefSeq" id="WP_317996875.1">
    <property type="nucleotide sequence ID" value="NZ_AP025523.1"/>
</dbReference>
<dbReference type="InterPro" id="IPR036582">
    <property type="entry name" value="Mao_N_sf"/>
</dbReference>
<dbReference type="PANTHER" id="PTHR30404:SF0">
    <property type="entry name" value="N-ACETYLMURAMOYL-L-ALANINE AMIDASE AMIC"/>
    <property type="match status" value="1"/>
</dbReference>
<dbReference type="GO" id="GO:0008745">
    <property type="term" value="F:N-acetylmuramoyl-L-alanine amidase activity"/>
    <property type="evidence" value="ECO:0007669"/>
    <property type="project" value="InterPro"/>
</dbReference>